<gene>
    <name evidence="2" type="ORF">SAMN03084138_00398</name>
</gene>
<reference evidence="2 3" key="1">
    <citation type="submission" date="2016-10" db="EMBL/GenBank/DDBJ databases">
        <authorList>
            <person name="de Groot N.N."/>
        </authorList>
    </citation>
    <scope>NUCLEOTIDE SEQUENCE [LARGE SCALE GENOMIC DNA]</scope>
    <source>
        <strain evidence="2 3">DSM 15893</strain>
    </source>
</reference>
<dbReference type="SMART" id="SM01034">
    <property type="entry name" value="BLUF"/>
    <property type="match status" value="1"/>
</dbReference>
<dbReference type="AlphaFoldDB" id="A0A1I5JXB0"/>
<proteinExistence type="predicted"/>
<accession>A0A1I5JXB0</accession>
<dbReference type="InterPro" id="IPR007024">
    <property type="entry name" value="BLUF_domain"/>
</dbReference>
<dbReference type="RefSeq" id="WP_017010526.1">
    <property type="nucleotide sequence ID" value="NZ_FOWR01000002.1"/>
</dbReference>
<dbReference type="EMBL" id="FOWR01000002">
    <property type="protein sequence ID" value="SFO77425.1"/>
    <property type="molecule type" value="Genomic_DNA"/>
</dbReference>
<dbReference type="PROSITE" id="PS50925">
    <property type="entry name" value="BLUF"/>
    <property type="match status" value="1"/>
</dbReference>
<sequence>MSNNLQQIVYISSAERPFTESELNTMLCDIRSNNEALGITGMLLYKDGDFIQAIEGDEHVVSSLFEKICRDHRHYGIVEMMRKSLVERQFKDWSMGFHKLSHTDPRLDGFNRLFDDDPSTEINPGDALNLLLVFRE</sequence>
<evidence type="ECO:0000313" key="3">
    <source>
        <dbReference type="Proteomes" id="UP000182692"/>
    </source>
</evidence>
<protein>
    <submittedName>
        <fullName evidence="2">Sensors of blue-light using FAD</fullName>
    </submittedName>
</protein>
<dbReference type="GO" id="GO:0071949">
    <property type="term" value="F:FAD binding"/>
    <property type="evidence" value="ECO:0007669"/>
    <property type="project" value="InterPro"/>
</dbReference>
<feature type="domain" description="BLUF" evidence="1">
    <location>
        <begin position="5"/>
        <end position="96"/>
    </location>
</feature>
<dbReference type="Gene3D" id="3.30.70.100">
    <property type="match status" value="1"/>
</dbReference>
<dbReference type="SUPFAM" id="SSF54975">
    <property type="entry name" value="Acylphosphatase/BLUF domain-like"/>
    <property type="match status" value="1"/>
</dbReference>
<dbReference type="OrthoDB" id="557705at2"/>
<name>A0A1I5JXB0_9GAMM</name>
<evidence type="ECO:0000259" key="1">
    <source>
        <dbReference type="PROSITE" id="PS50925"/>
    </source>
</evidence>
<dbReference type="STRING" id="1121869.SAMN03084138_00398"/>
<dbReference type="Pfam" id="PF04940">
    <property type="entry name" value="BLUF"/>
    <property type="match status" value="1"/>
</dbReference>
<dbReference type="GO" id="GO:0009882">
    <property type="term" value="F:blue light photoreceptor activity"/>
    <property type="evidence" value="ECO:0007669"/>
    <property type="project" value="InterPro"/>
</dbReference>
<organism evidence="2 3">
    <name type="scientific">Enterovibrio norvegicus DSM 15893</name>
    <dbReference type="NCBI Taxonomy" id="1121869"/>
    <lineage>
        <taxon>Bacteria</taxon>
        <taxon>Pseudomonadati</taxon>
        <taxon>Pseudomonadota</taxon>
        <taxon>Gammaproteobacteria</taxon>
        <taxon>Vibrionales</taxon>
        <taxon>Vibrionaceae</taxon>
        <taxon>Enterovibrio</taxon>
    </lineage>
</organism>
<evidence type="ECO:0000313" key="2">
    <source>
        <dbReference type="EMBL" id="SFO77425.1"/>
    </source>
</evidence>
<dbReference type="GeneID" id="35872995"/>
<dbReference type="InterPro" id="IPR036046">
    <property type="entry name" value="Acylphosphatase-like_dom_sf"/>
</dbReference>
<dbReference type="Proteomes" id="UP000182692">
    <property type="component" value="Unassembled WGS sequence"/>
</dbReference>